<reference evidence="1 2" key="1">
    <citation type="journal article" date="2022" name="Nat. Microbiol.">
        <title>The microbiome of a bacterivorous marine choanoflagellate contains a resource-demanding obligate bacterial associate.</title>
        <authorList>
            <person name="Needham D.M."/>
            <person name="Poirier C."/>
            <person name="Bachy C."/>
            <person name="George E.E."/>
            <person name="Wilken S."/>
            <person name="Yung C.C.M."/>
            <person name="Limardo A.J."/>
            <person name="Morando M."/>
            <person name="Sudek L."/>
            <person name="Malmstrom R.R."/>
            <person name="Keeling P.J."/>
            <person name="Santoro A.E."/>
            <person name="Worden A.Z."/>
        </authorList>
    </citation>
    <scope>NUCLEOTIDE SEQUENCE [LARGE SCALE GENOMIC DNA]</scope>
    <source>
        <strain evidence="1 2">Comchoano-1</strain>
    </source>
</reference>
<dbReference type="EMBL" id="CP092900">
    <property type="protein sequence ID" value="UTC24687.1"/>
    <property type="molecule type" value="Genomic_DNA"/>
</dbReference>
<organism evidence="1 2">
    <name type="scientific">Candidatus Comchoanobacter bicostacola</name>
    <dbReference type="NCBI Taxonomy" id="2919598"/>
    <lineage>
        <taxon>Bacteria</taxon>
        <taxon>Pseudomonadati</taxon>
        <taxon>Pseudomonadota</taxon>
        <taxon>Gammaproteobacteria</taxon>
        <taxon>Candidatus Comchoanobacterales</taxon>
        <taxon>Candidatus Comchoanobacteraceae</taxon>
        <taxon>Candidatus Comchoanobacter</taxon>
    </lineage>
</organism>
<keyword evidence="2" id="KW-1185">Reference proteome</keyword>
<dbReference type="Proteomes" id="UP001055955">
    <property type="component" value="Chromosome"/>
</dbReference>
<evidence type="ECO:0000313" key="1">
    <source>
        <dbReference type="EMBL" id="UTC24687.1"/>
    </source>
</evidence>
<name>A0ABY5DLR2_9GAMM</name>
<protein>
    <recommendedName>
        <fullName evidence="3">50S ribosomal protein L22</fullName>
    </recommendedName>
</protein>
<evidence type="ECO:0000313" key="2">
    <source>
        <dbReference type="Proteomes" id="UP001055955"/>
    </source>
</evidence>
<gene>
    <name evidence="1" type="ORF">MMH89_00725</name>
</gene>
<sequence>MSHVKSTLTSSDLIKKMSSQAKKQNQVRKNVLSAISPMLAQEVTNVYVRDNIYYIEIKSRYAIIAMQHALKNLGFPFKVFAKS</sequence>
<dbReference type="RefSeq" id="WP_258568472.1">
    <property type="nucleotide sequence ID" value="NZ_CP092900.1"/>
</dbReference>
<evidence type="ECO:0008006" key="3">
    <source>
        <dbReference type="Google" id="ProtNLM"/>
    </source>
</evidence>
<accession>A0ABY5DLR2</accession>
<proteinExistence type="predicted"/>